<reference evidence="3" key="1">
    <citation type="journal article" date="2021" name="PeerJ">
        <title>Extensive microbial diversity within the chicken gut microbiome revealed by metagenomics and culture.</title>
        <authorList>
            <person name="Gilroy R."/>
            <person name="Ravi A."/>
            <person name="Getino M."/>
            <person name="Pursley I."/>
            <person name="Horton D.L."/>
            <person name="Alikhan N.F."/>
            <person name="Baker D."/>
            <person name="Gharbi K."/>
            <person name="Hall N."/>
            <person name="Watson M."/>
            <person name="Adriaenssens E.M."/>
            <person name="Foster-Nyarko E."/>
            <person name="Jarju S."/>
            <person name="Secka A."/>
            <person name="Antonio M."/>
            <person name="Oren A."/>
            <person name="Chaudhuri R.R."/>
            <person name="La Ragione R."/>
            <person name="Hildebrand F."/>
            <person name="Pallen M.J."/>
        </authorList>
    </citation>
    <scope>NUCLEOTIDE SEQUENCE</scope>
    <source>
        <strain evidence="3">CHK185-1770</strain>
    </source>
</reference>
<dbReference type="AlphaFoldDB" id="A0A9D2SGI5"/>
<dbReference type="EMBL" id="DWXG01000061">
    <property type="protein sequence ID" value="HJB98477.1"/>
    <property type="molecule type" value="Genomic_DNA"/>
</dbReference>
<proteinExistence type="predicted"/>
<reference evidence="3" key="2">
    <citation type="submission" date="2021-04" db="EMBL/GenBank/DDBJ databases">
        <authorList>
            <person name="Gilroy R."/>
        </authorList>
    </citation>
    <scope>NUCLEOTIDE SEQUENCE</scope>
    <source>
        <strain evidence="3">CHK185-1770</strain>
    </source>
</reference>
<dbReference type="InterPro" id="IPR006949">
    <property type="entry name" value="Barrel_Baseplate_J-like"/>
</dbReference>
<dbReference type="Pfam" id="PF26078">
    <property type="entry name" value="Baseplate_J_M"/>
    <property type="match status" value="1"/>
</dbReference>
<evidence type="ECO:0000313" key="3">
    <source>
        <dbReference type="EMBL" id="HJB98477.1"/>
    </source>
</evidence>
<dbReference type="InterPro" id="IPR058531">
    <property type="entry name" value="Baseplate_J_M"/>
</dbReference>
<protein>
    <submittedName>
        <fullName evidence="3">Baseplate J/gp47 family protein</fullName>
    </submittedName>
</protein>
<dbReference type="PANTHER" id="PTHR37829:SF3">
    <property type="entry name" value="PROTEIN JAYE-RELATED"/>
    <property type="match status" value="1"/>
</dbReference>
<accession>A0A9D2SGI5</accession>
<comment type="caution">
    <text evidence="3">The sequence shown here is derived from an EMBL/GenBank/DDBJ whole genome shotgun (WGS) entry which is preliminary data.</text>
</comment>
<organism evidence="3 4">
    <name type="scientific">Candidatus Acutalibacter pullicola</name>
    <dbReference type="NCBI Taxonomy" id="2838417"/>
    <lineage>
        <taxon>Bacteria</taxon>
        <taxon>Bacillati</taxon>
        <taxon>Bacillota</taxon>
        <taxon>Clostridia</taxon>
        <taxon>Eubacteriales</taxon>
        <taxon>Acutalibacteraceae</taxon>
        <taxon>Acutalibacter</taxon>
    </lineage>
</organism>
<gene>
    <name evidence="3" type="ORF">H9710_07850</name>
</gene>
<sequence length="353" mass="38029">METYDAILERMVETYEEESGARVEDVSEIGLRLRVLAGELFRLETSLDWLERQAFPQTATGKQLDLHGALQGVFRKPAEQAKGTVTFSRYLPLTFDLVVPQGTVCATSGEPVIQYETTQDGILEAGELTVDVPVKALEAGAAGNTAAGYVTTLVSAPTGIHYVSNQGAITGGREEEEDEAYRQRILDSLGHSPSGANGDYYRKIALEQEGITAVQVVPRSSGAGTVTLYVWGEGAAPSASVLQELREKLESAREIGVNVTVQAATEVPMTVHIQIEPEPSVDFAWAKEQVAQAITAYGETRQIGDPFYLTDVTKAALNAAPLAKVAYPSSMMDVDPMVGYRITVGTVQVEEIV</sequence>
<dbReference type="Proteomes" id="UP000826793">
    <property type="component" value="Unassembled WGS sequence"/>
</dbReference>
<name>A0A9D2SGI5_9FIRM</name>
<dbReference type="PANTHER" id="PTHR37829">
    <property type="entry name" value="PHAGE-LIKE ELEMENT PBSX PROTEIN XKDT"/>
    <property type="match status" value="1"/>
</dbReference>
<evidence type="ECO:0000259" key="2">
    <source>
        <dbReference type="Pfam" id="PF26078"/>
    </source>
</evidence>
<dbReference type="InterPro" id="IPR052399">
    <property type="entry name" value="Phage_Baseplate_Assmbl_Protein"/>
</dbReference>
<evidence type="ECO:0000313" key="4">
    <source>
        <dbReference type="Proteomes" id="UP000826793"/>
    </source>
</evidence>
<evidence type="ECO:0000259" key="1">
    <source>
        <dbReference type="Pfam" id="PF04865"/>
    </source>
</evidence>
<dbReference type="Pfam" id="PF04865">
    <property type="entry name" value="Baseplate_J"/>
    <property type="match status" value="1"/>
</dbReference>
<feature type="domain" description="Baseplate J-like central" evidence="2">
    <location>
        <begin position="194"/>
        <end position="263"/>
    </location>
</feature>
<feature type="domain" description="Baseplate protein J-like barrel" evidence="1">
    <location>
        <begin position="84"/>
        <end position="172"/>
    </location>
</feature>